<comment type="subcellular location">
    <subcellularLocation>
        <location evidence="1">Nucleus</location>
    </subcellularLocation>
</comment>
<evidence type="ECO:0000259" key="8">
    <source>
        <dbReference type="PROSITE" id="PS50090"/>
    </source>
</evidence>
<feature type="region of interest" description="Disordered" evidence="7">
    <location>
        <begin position="288"/>
        <end position="335"/>
    </location>
</feature>
<keyword evidence="11" id="KW-1185">Reference proteome</keyword>
<evidence type="ECO:0000256" key="4">
    <source>
        <dbReference type="ARBA" id="ARBA00023163"/>
    </source>
</evidence>
<evidence type="ECO:0000256" key="1">
    <source>
        <dbReference type="ARBA" id="ARBA00004123"/>
    </source>
</evidence>
<protein>
    <recommendedName>
        <fullName evidence="12">Myb-like domain-containing protein</fullName>
    </recommendedName>
</protein>
<keyword evidence="5" id="KW-0539">Nucleus</keyword>
<dbReference type="OMA" id="VCTESEM"/>
<reference evidence="10" key="1">
    <citation type="submission" date="2022-08" db="UniProtKB">
        <authorList>
            <consortium name="EnsemblMetazoa"/>
        </authorList>
    </citation>
    <scope>IDENTIFICATION</scope>
    <source>
        <strain evidence="10">05x7-T-G4-1.051#20</strain>
    </source>
</reference>
<organism evidence="10 11">
    <name type="scientific">Magallana gigas</name>
    <name type="common">Pacific oyster</name>
    <name type="synonym">Crassostrea gigas</name>
    <dbReference type="NCBI Taxonomy" id="29159"/>
    <lineage>
        <taxon>Eukaryota</taxon>
        <taxon>Metazoa</taxon>
        <taxon>Spiralia</taxon>
        <taxon>Lophotrochozoa</taxon>
        <taxon>Mollusca</taxon>
        <taxon>Bivalvia</taxon>
        <taxon>Autobranchia</taxon>
        <taxon>Pteriomorphia</taxon>
        <taxon>Ostreida</taxon>
        <taxon>Ostreoidea</taxon>
        <taxon>Ostreidae</taxon>
        <taxon>Magallana</taxon>
    </lineage>
</organism>
<keyword evidence="6" id="KW-0863">Zinc-finger</keyword>
<dbReference type="Pfam" id="PF13837">
    <property type="entry name" value="Myb_DNA-bind_4"/>
    <property type="match status" value="1"/>
</dbReference>
<dbReference type="EnsemblMetazoa" id="G11982.1">
    <property type="protein sequence ID" value="G11982.1:cds"/>
    <property type="gene ID" value="G11982"/>
</dbReference>
<dbReference type="InterPro" id="IPR013087">
    <property type="entry name" value="Znf_C2H2_type"/>
</dbReference>
<dbReference type="AlphaFoldDB" id="A0A8W8I0W5"/>
<dbReference type="OrthoDB" id="6157959at2759"/>
<keyword evidence="6" id="KW-0862">Zinc</keyword>
<evidence type="ECO:0000256" key="2">
    <source>
        <dbReference type="ARBA" id="ARBA00023015"/>
    </source>
</evidence>
<dbReference type="PROSITE" id="PS50157">
    <property type="entry name" value="ZINC_FINGER_C2H2_2"/>
    <property type="match status" value="1"/>
</dbReference>
<keyword evidence="2" id="KW-0805">Transcription regulation</keyword>
<evidence type="ECO:0000256" key="6">
    <source>
        <dbReference type="PROSITE-ProRule" id="PRU00042"/>
    </source>
</evidence>
<evidence type="ECO:0000256" key="5">
    <source>
        <dbReference type="ARBA" id="ARBA00023242"/>
    </source>
</evidence>
<keyword evidence="3" id="KW-0238">DNA-binding</keyword>
<evidence type="ECO:0000259" key="9">
    <source>
        <dbReference type="PROSITE" id="PS50157"/>
    </source>
</evidence>
<dbReference type="PANTHER" id="PTHR21654:SF84">
    <property type="entry name" value="SI:DKEY-66I24.7"/>
    <property type="match status" value="1"/>
</dbReference>
<feature type="domain" description="C2H2-type" evidence="9">
    <location>
        <begin position="66"/>
        <end position="93"/>
    </location>
</feature>
<evidence type="ECO:0008006" key="12">
    <source>
        <dbReference type="Google" id="ProtNLM"/>
    </source>
</evidence>
<dbReference type="InterPro" id="IPR001005">
    <property type="entry name" value="SANT/Myb"/>
</dbReference>
<sequence length="384" mass="43261">MYLCWWTVCPRGYILGCISFVSSECSGRVLPNEVYQNCVRAQPESCSARTTFGGSAERRKIAATVFMCSSCGMCFDKMGLFTAHNCTGNKRKPIGIGTSVEEAEDFVLEMNTTPQERRRTMFECQDCKKVFYSMDTFANHVCVQAQPSIKEESTASSASTSEGQDQGQGMFWTRPATLLLIEEYKSRMDLLNSGKLRKKSMWDQISRVLSGKGHKMSGAQCEGRWKTLLRGLKNVHDHNKKSGRNPKYHPYDKELAFMAEKPNIAESYVVSSGCGNSKASKPIAASLTATDNQQNLTENESDAESENSSSSASKKVKKESIEYEPKPKRKRSNEVVEVLKNFMDTQQKRYDDECQRKEKMHNERMEIFGGFLELLKKGANDAKK</sequence>
<dbReference type="Gene3D" id="1.10.10.60">
    <property type="entry name" value="Homeodomain-like"/>
    <property type="match status" value="1"/>
</dbReference>
<evidence type="ECO:0000256" key="3">
    <source>
        <dbReference type="ARBA" id="ARBA00023125"/>
    </source>
</evidence>
<feature type="compositionally biased region" description="Polar residues" evidence="7">
    <location>
        <begin position="288"/>
        <end position="297"/>
    </location>
</feature>
<keyword evidence="4" id="KW-0804">Transcription</keyword>
<evidence type="ECO:0000256" key="7">
    <source>
        <dbReference type="SAM" id="MobiDB-lite"/>
    </source>
</evidence>
<dbReference type="InterPro" id="IPR044822">
    <property type="entry name" value="Myb_DNA-bind_4"/>
</dbReference>
<dbReference type="GO" id="GO:0005634">
    <property type="term" value="C:nucleus"/>
    <property type="evidence" value="ECO:0007669"/>
    <property type="project" value="UniProtKB-SubCell"/>
</dbReference>
<feature type="domain" description="Myb-like" evidence="8">
    <location>
        <begin position="172"/>
        <end position="229"/>
    </location>
</feature>
<dbReference type="GO" id="GO:0003677">
    <property type="term" value="F:DNA binding"/>
    <property type="evidence" value="ECO:0007669"/>
    <property type="project" value="UniProtKB-KW"/>
</dbReference>
<dbReference type="PROSITE" id="PS50090">
    <property type="entry name" value="MYB_LIKE"/>
    <property type="match status" value="1"/>
</dbReference>
<accession>A0A8W8I0W5</accession>
<evidence type="ECO:0000313" key="11">
    <source>
        <dbReference type="Proteomes" id="UP000005408"/>
    </source>
</evidence>
<evidence type="ECO:0000313" key="10">
    <source>
        <dbReference type="EnsemblMetazoa" id="G11982.1:cds"/>
    </source>
</evidence>
<keyword evidence="6" id="KW-0479">Metal-binding</keyword>
<name>A0A8W8I0W5_MAGGI</name>
<proteinExistence type="predicted"/>
<dbReference type="Proteomes" id="UP000005408">
    <property type="component" value="Unassembled WGS sequence"/>
</dbReference>
<dbReference type="GO" id="GO:0008270">
    <property type="term" value="F:zinc ion binding"/>
    <property type="evidence" value="ECO:0007669"/>
    <property type="project" value="UniProtKB-KW"/>
</dbReference>
<dbReference type="PANTHER" id="PTHR21654">
    <property type="entry name" value="FI21293P1"/>
    <property type="match status" value="1"/>
</dbReference>
<dbReference type="GO" id="GO:0010468">
    <property type="term" value="P:regulation of gene expression"/>
    <property type="evidence" value="ECO:0007669"/>
    <property type="project" value="UniProtKB-ARBA"/>
</dbReference>